<dbReference type="EMBL" id="QOCW01000053">
    <property type="protein sequence ID" value="RBW67262.1"/>
    <property type="molecule type" value="Genomic_DNA"/>
</dbReference>
<proteinExistence type="predicted"/>
<comment type="caution">
    <text evidence="1">The sequence shown here is derived from an EMBL/GenBank/DDBJ whole genome shotgun (WGS) entry which is preliminary data.</text>
</comment>
<evidence type="ECO:0000313" key="1">
    <source>
        <dbReference type="EMBL" id="RBW67262.1"/>
    </source>
</evidence>
<dbReference type="OrthoDB" id="2933732at2"/>
<dbReference type="Gene3D" id="1.10.287.1100">
    <property type="entry name" value="Sporulation inhibitor A"/>
    <property type="match status" value="1"/>
</dbReference>
<dbReference type="InterPro" id="IPR015064">
    <property type="entry name" value="Sda"/>
</dbReference>
<dbReference type="RefSeq" id="WP_113808527.1">
    <property type="nucleotide sequence ID" value="NZ_QOCW01000053.1"/>
</dbReference>
<accession>A0A366XMA1</accession>
<protein>
    <recommendedName>
        <fullName evidence="3">Sporulation histidine kinase inhibitor Sda</fullName>
    </recommendedName>
</protein>
<dbReference type="InterPro" id="IPR036916">
    <property type="entry name" value="Sda_sf"/>
</dbReference>
<evidence type="ECO:0008006" key="3">
    <source>
        <dbReference type="Google" id="ProtNLM"/>
    </source>
</evidence>
<name>A0A366XMA1_9BACI</name>
<sequence>MTKAIQMISNDYLIDIYVKSVLLKVDSDFINLLENEMSRRNLTLKAV</sequence>
<dbReference type="SUPFAM" id="SSF100985">
    <property type="entry name" value="Sporulation inhibitor Sda"/>
    <property type="match status" value="1"/>
</dbReference>
<organism evidence="1 2">
    <name type="scientific">Bacillus taeanensis</name>
    <dbReference type="NCBI Taxonomy" id="273032"/>
    <lineage>
        <taxon>Bacteria</taxon>
        <taxon>Bacillati</taxon>
        <taxon>Bacillota</taxon>
        <taxon>Bacilli</taxon>
        <taxon>Bacillales</taxon>
        <taxon>Bacillaceae</taxon>
        <taxon>Bacillus</taxon>
    </lineage>
</organism>
<reference evidence="1 2" key="1">
    <citation type="submission" date="2018-07" db="EMBL/GenBank/DDBJ databases">
        <title>Lottiidibacillus patelloidae gen. nov., sp. nov., isolated from the intestinal tract of a marine limpet and the reclassification of B. taeanensis BH030017T, B. algicola KMM 3737T and B. hwajinpoensis SW-72T as genus Lottiidibacillus.</title>
        <authorList>
            <person name="Liu R."/>
            <person name="Huang Z."/>
        </authorList>
    </citation>
    <scope>NUCLEOTIDE SEQUENCE [LARGE SCALE GENOMIC DNA]</scope>
    <source>
        <strain evidence="1 2">BH030017</strain>
    </source>
</reference>
<dbReference type="Pfam" id="PF08970">
    <property type="entry name" value="Sda"/>
    <property type="match status" value="1"/>
</dbReference>
<keyword evidence="2" id="KW-1185">Reference proteome</keyword>
<gene>
    <name evidence="1" type="ORF">DS031_23290</name>
</gene>
<evidence type="ECO:0000313" key="2">
    <source>
        <dbReference type="Proteomes" id="UP000253314"/>
    </source>
</evidence>
<dbReference type="AlphaFoldDB" id="A0A366XMA1"/>
<dbReference type="Proteomes" id="UP000253314">
    <property type="component" value="Unassembled WGS sequence"/>
</dbReference>